<evidence type="ECO:0000256" key="7">
    <source>
        <dbReference type="ARBA" id="ARBA00023242"/>
    </source>
</evidence>
<dbReference type="GO" id="GO:0004386">
    <property type="term" value="F:helicase activity"/>
    <property type="evidence" value="ECO:0007669"/>
    <property type="project" value="UniProtKB-KW"/>
</dbReference>
<keyword evidence="5" id="KW-0067">ATP-binding</keyword>
<evidence type="ECO:0000256" key="1">
    <source>
        <dbReference type="ARBA" id="ARBA00004123"/>
    </source>
</evidence>
<dbReference type="PANTHER" id="PTHR45797:SF1">
    <property type="entry name" value="HELICASE ARIP4"/>
    <property type="match status" value="1"/>
</dbReference>
<dbReference type="GO" id="GO:0016887">
    <property type="term" value="F:ATP hydrolysis activity"/>
    <property type="evidence" value="ECO:0007669"/>
    <property type="project" value="InterPro"/>
</dbReference>
<evidence type="ECO:0000256" key="5">
    <source>
        <dbReference type="ARBA" id="ARBA00022840"/>
    </source>
</evidence>
<reference evidence="10" key="1">
    <citation type="journal article" date="2021" name="Sci. Adv.">
        <title>The American lobster genome reveals insights on longevity, neural, and immune adaptations.</title>
        <authorList>
            <person name="Polinski J.M."/>
            <person name="Zimin A.V."/>
            <person name="Clark K.F."/>
            <person name="Kohn A.B."/>
            <person name="Sadowski N."/>
            <person name="Timp W."/>
            <person name="Ptitsyn A."/>
            <person name="Khanna P."/>
            <person name="Romanova D.Y."/>
            <person name="Williams P."/>
            <person name="Greenwood S.J."/>
            <person name="Moroz L.L."/>
            <person name="Walt D.R."/>
            <person name="Bodnar A.G."/>
        </authorList>
    </citation>
    <scope>NUCLEOTIDE SEQUENCE</scope>
    <source>
        <strain evidence="10">GMGI-L3</strain>
    </source>
</reference>
<feature type="compositionally biased region" description="Polar residues" evidence="8">
    <location>
        <begin position="322"/>
        <end position="334"/>
    </location>
</feature>
<dbReference type="Gene3D" id="1.20.120.850">
    <property type="entry name" value="SWI2/SNF2 ATPases, N-terminal domain"/>
    <property type="match status" value="1"/>
</dbReference>
<name>A0A8J5K2D9_HOMAM</name>
<evidence type="ECO:0000259" key="9">
    <source>
        <dbReference type="Pfam" id="PF00176"/>
    </source>
</evidence>
<dbReference type="InterPro" id="IPR027417">
    <property type="entry name" value="P-loop_NTPase"/>
</dbReference>
<feature type="region of interest" description="Disordered" evidence="8">
    <location>
        <begin position="286"/>
        <end position="360"/>
    </location>
</feature>
<dbReference type="InterPro" id="IPR000330">
    <property type="entry name" value="SNF2_N"/>
</dbReference>
<proteinExistence type="inferred from homology"/>
<gene>
    <name evidence="10" type="primary">rad54l2-L</name>
    <name evidence="10" type="ORF">Hamer_G011073</name>
</gene>
<keyword evidence="11" id="KW-1185">Reference proteome</keyword>
<evidence type="ECO:0000256" key="2">
    <source>
        <dbReference type="ARBA" id="ARBA00007025"/>
    </source>
</evidence>
<dbReference type="Gene3D" id="3.40.50.300">
    <property type="entry name" value="P-loop containing nucleotide triphosphate hydrolases"/>
    <property type="match status" value="1"/>
</dbReference>
<sequence>TKTEFSNMFERPIQNGQCVDSTPQDMKLMRRGHTVLANTLPKKEEHVLLCRMTEIQRKLYSTFMTELAATKAMANPLKAFAICCKIWNHPDVLYNFVQKKINEDFDLDLDEVDGKSKSRRASSISTPNQSLLNVPSHPMPSWASPGPMNRNIPQQLGWRRVGYGTSSWYGSSTWTGADEHESPKCNGSSTTHHGFPGSDGSAHDAPQHGSAPRQPGRSGDYGMGAHNIHQGYGMQMPYPWYNQGYGANDPRSYPLQQPLCPSVPTTQYPCESESAGYPATHNTSMGMSLPNQSNQSLGLPSPSRQSMGLTTPSGQPMGVHNHSGQALGLSNHSGHSMGLPNPGDQSMGVGNSSWATHGHV</sequence>
<feature type="compositionally biased region" description="Polar residues" evidence="8">
    <location>
        <begin position="286"/>
        <end position="314"/>
    </location>
</feature>
<dbReference type="InterPro" id="IPR044574">
    <property type="entry name" value="ARIP4-like"/>
</dbReference>
<keyword evidence="6" id="KW-0238">DNA-binding</keyword>
<feature type="domain" description="SNF2 N-terminal" evidence="9">
    <location>
        <begin position="3"/>
        <end position="87"/>
    </location>
</feature>
<dbReference type="EMBL" id="JAHLQT010022636">
    <property type="protein sequence ID" value="KAG7166244.1"/>
    <property type="molecule type" value="Genomic_DNA"/>
</dbReference>
<dbReference type="PANTHER" id="PTHR45797">
    <property type="entry name" value="RAD54-LIKE"/>
    <property type="match status" value="1"/>
</dbReference>
<evidence type="ECO:0000256" key="6">
    <source>
        <dbReference type="ARBA" id="ARBA00023125"/>
    </source>
</evidence>
<dbReference type="GO" id="GO:0005524">
    <property type="term" value="F:ATP binding"/>
    <property type="evidence" value="ECO:0007669"/>
    <property type="project" value="UniProtKB-KW"/>
</dbReference>
<dbReference type="GO" id="GO:0003677">
    <property type="term" value="F:DNA binding"/>
    <property type="evidence" value="ECO:0007669"/>
    <property type="project" value="UniProtKB-KW"/>
</dbReference>
<feature type="compositionally biased region" description="Polar residues" evidence="8">
    <location>
        <begin position="121"/>
        <end position="133"/>
    </location>
</feature>
<evidence type="ECO:0000256" key="8">
    <source>
        <dbReference type="SAM" id="MobiDB-lite"/>
    </source>
</evidence>
<comment type="subcellular location">
    <subcellularLocation>
        <location evidence="1">Nucleus</location>
    </subcellularLocation>
</comment>
<feature type="region of interest" description="Disordered" evidence="8">
    <location>
        <begin position="174"/>
        <end position="226"/>
    </location>
</feature>
<feature type="region of interest" description="Disordered" evidence="8">
    <location>
        <begin position="114"/>
        <end position="150"/>
    </location>
</feature>
<keyword evidence="4 10" id="KW-0347">Helicase</keyword>
<dbReference type="Proteomes" id="UP000747542">
    <property type="component" value="Unassembled WGS sequence"/>
</dbReference>
<feature type="compositionally biased region" description="Polar residues" evidence="8">
    <location>
        <begin position="348"/>
        <end position="360"/>
    </location>
</feature>
<feature type="non-terminal residue" evidence="10">
    <location>
        <position position="1"/>
    </location>
</feature>
<protein>
    <submittedName>
        <fullName evidence="10">Helicase ARIP4-like</fullName>
    </submittedName>
</protein>
<comment type="similarity">
    <text evidence="2">Belongs to the SNF2/RAD54 helicase family.</text>
</comment>
<evidence type="ECO:0000313" key="11">
    <source>
        <dbReference type="Proteomes" id="UP000747542"/>
    </source>
</evidence>
<keyword evidence="3" id="KW-0547">Nucleotide-binding</keyword>
<dbReference type="Pfam" id="PF00176">
    <property type="entry name" value="SNF2-rel_dom"/>
    <property type="match status" value="1"/>
</dbReference>
<dbReference type="GO" id="GO:0005634">
    <property type="term" value="C:nucleus"/>
    <property type="evidence" value="ECO:0007669"/>
    <property type="project" value="UniProtKB-SubCell"/>
</dbReference>
<comment type="caution">
    <text evidence="10">The sequence shown here is derived from an EMBL/GenBank/DDBJ whole genome shotgun (WGS) entry which is preliminary data.</text>
</comment>
<keyword evidence="4 10" id="KW-0378">Hydrolase</keyword>
<evidence type="ECO:0000256" key="4">
    <source>
        <dbReference type="ARBA" id="ARBA00022806"/>
    </source>
</evidence>
<dbReference type="AlphaFoldDB" id="A0A8J5K2D9"/>
<organism evidence="10 11">
    <name type="scientific">Homarus americanus</name>
    <name type="common">American lobster</name>
    <dbReference type="NCBI Taxonomy" id="6706"/>
    <lineage>
        <taxon>Eukaryota</taxon>
        <taxon>Metazoa</taxon>
        <taxon>Ecdysozoa</taxon>
        <taxon>Arthropoda</taxon>
        <taxon>Crustacea</taxon>
        <taxon>Multicrustacea</taxon>
        <taxon>Malacostraca</taxon>
        <taxon>Eumalacostraca</taxon>
        <taxon>Eucarida</taxon>
        <taxon>Decapoda</taxon>
        <taxon>Pleocyemata</taxon>
        <taxon>Astacidea</taxon>
        <taxon>Nephropoidea</taxon>
        <taxon>Nephropidae</taxon>
        <taxon>Homarus</taxon>
    </lineage>
</organism>
<accession>A0A8J5K2D9</accession>
<keyword evidence="7" id="KW-0539">Nucleus</keyword>
<evidence type="ECO:0000313" key="10">
    <source>
        <dbReference type="EMBL" id="KAG7166244.1"/>
    </source>
</evidence>
<evidence type="ECO:0000256" key="3">
    <source>
        <dbReference type="ARBA" id="ARBA00022741"/>
    </source>
</evidence>